<evidence type="ECO:0000259" key="2">
    <source>
        <dbReference type="Pfam" id="PF03732"/>
    </source>
</evidence>
<organism evidence="3 4">
    <name type="scientific">Diploscapter pachys</name>
    <dbReference type="NCBI Taxonomy" id="2018661"/>
    <lineage>
        <taxon>Eukaryota</taxon>
        <taxon>Metazoa</taxon>
        <taxon>Ecdysozoa</taxon>
        <taxon>Nematoda</taxon>
        <taxon>Chromadorea</taxon>
        <taxon>Rhabditida</taxon>
        <taxon>Rhabditina</taxon>
        <taxon>Rhabditomorpha</taxon>
        <taxon>Rhabditoidea</taxon>
        <taxon>Rhabditidae</taxon>
        <taxon>Diploscapter</taxon>
    </lineage>
</organism>
<evidence type="ECO:0000256" key="1">
    <source>
        <dbReference type="SAM" id="MobiDB-lite"/>
    </source>
</evidence>
<sequence>MNQDALELLQQLTGVARQTLQATRTAHNLPIFNEKAENFKSFIRRLNDYLTANLLNDEDARRLLPLTLTGQVRENYEQIPAAVKDGPWQALLNELNKRVCTEDTALLARHELRATRQGGRTIDQFAMVLKDLAQRAYPNADQVGIREEQMLTAFLAGLNEKIRLQVRRQKPESFEKARQAAIMEETLLKLEEEEESTRLHQAISQLSEKVNALGLAQNQPPRNWEKERPRSPGRYPPRGQFRRFNGKNRGRGWNFTNWRNQGHGNQRTGGDARAYDQYPRQGYGQRGRSNRRPDPKINAIFEPAQGKEPERKNKKGGNSIWTNVIFITAIVYLCCTTGVSAETNALGNKVFDCDTARGGILIAPPRPTTCKQNNPKSVLKTDVSLFIQNRSLEERTAYKCIRETFRLCTSGKFWIPTKIVTVESTEAPTKEECQRAQEEREYEGKPLRNIITNVYKTAYPDNFPKTSFWSETCTTGTRFFMERGLITSWNSEVKAFAK</sequence>
<accession>A0A2A2KIR3</accession>
<proteinExistence type="predicted"/>
<dbReference type="InterPro" id="IPR005162">
    <property type="entry name" value="Retrotrans_gag_dom"/>
</dbReference>
<protein>
    <recommendedName>
        <fullName evidence="2">Retrotransposon gag domain-containing protein</fullName>
    </recommendedName>
</protein>
<dbReference type="Proteomes" id="UP000218231">
    <property type="component" value="Unassembled WGS sequence"/>
</dbReference>
<dbReference type="OrthoDB" id="5875139at2759"/>
<evidence type="ECO:0000313" key="3">
    <source>
        <dbReference type="EMBL" id="PAV73797.1"/>
    </source>
</evidence>
<dbReference type="AlphaFoldDB" id="A0A2A2KIR3"/>
<dbReference type="PANTHER" id="PTHR33223">
    <property type="entry name" value="CCHC-TYPE DOMAIN-CONTAINING PROTEIN"/>
    <property type="match status" value="1"/>
</dbReference>
<feature type="compositionally biased region" description="Basic residues" evidence="1">
    <location>
        <begin position="240"/>
        <end position="250"/>
    </location>
</feature>
<reference evidence="3 4" key="1">
    <citation type="journal article" date="2017" name="Curr. Biol.">
        <title>Genome architecture and evolution of a unichromosomal asexual nematode.</title>
        <authorList>
            <person name="Fradin H."/>
            <person name="Zegar C."/>
            <person name="Gutwein M."/>
            <person name="Lucas J."/>
            <person name="Kovtun M."/>
            <person name="Corcoran D."/>
            <person name="Baugh L.R."/>
            <person name="Kiontke K."/>
            <person name="Gunsalus K."/>
            <person name="Fitch D.H."/>
            <person name="Piano F."/>
        </authorList>
    </citation>
    <scope>NUCLEOTIDE SEQUENCE [LARGE SCALE GENOMIC DNA]</scope>
    <source>
        <strain evidence="3">PF1309</strain>
    </source>
</reference>
<name>A0A2A2KIR3_9BILA</name>
<keyword evidence="4" id="KW-1185">Reference proteome</keyword>
<dbReference type="STRING" id="2018661.A0A2A2KIR3"/>
<gene>
    <name evidence="3" type="ORF">WR25_20101</name>
</gene>
<feature type="domain" description="Retrotransposon gag" evidence="2">
    <location>
        <begin position="63"/>
        <end position="160"/>
    </location>
</feature>
<feature type="region of interest" description="Disordered" evidence="1">
    <location>
        <begin position="214"/>
        <end position="315"/>
    </location>
</feature>
<evidence type="ECO:0000313" key="4">
    <source>
        <dbReference type="Proteomes" id="UP000218231"/>
    </source>
</evidence>
<dbReference type="PANTHER" id="PTHR33223:SF6">
    <property type="entry name" value="CCHC-TYPE DOMAIN-CONTAINING PROTEIN"/>
    <property type="match status" value="1"/>
</dbReference>
<feature type="compositionally biased region" description="Polar residues" evidence="1">
    <location>
        <begin position="256"/>
        <end position="268"/>
    </location>
</feature>
<dbReference type="EMBL" id="LIAE01008512">
    <property type="protein sequence ID" value="PAV73797.1"/>
    <property type="molecule type" value="Genomic_DNA"/>
</dbReference>
<dbReference type="Pfam" id="PF03732">
    <property type="entry name" value="Retrotrans_gag"/>
    <property type="match status" value="1"/>
</dbReference>
<comment type="caution">
    <text evidence="3">The sequence shown here is derived from an EMBL/GenBank/DDBJ whole genome shotgun (WGS) entry which is preliminary data.</text>
</comment>